<reference evidence="1 2" key="1">
    <citation type="journal article" date="2019" name="Genome Biol. Evol.">
        <title>Insights into the evolution of the New World diploid cottons (Gossypium, subgenus Houzingenia) based on genome sequencing.</title>
        <authorList>
            <person name="Grover C.E."/>
            <person name="Arick M.A. 2nd"/>
            <person name="Thrash A."/>
            <person name="Conover J.L."/>
            <person name="Sanders W.S."/>
            <person name="Peterson D.G."/>
            <person name="Frelichowski J.E."/>
            <person name="Scheffler J.A."/>
            <person name="Scheffler B.E."/>
            <person name="Wendel J.F."/>
        </authorList>
    </citation>
    <scope>NUCLEOTIDE SEQUENCE [LARGE SCALE GENOMIC DNA]</scope>
    <source>
        <strain evidence="1">27</strain>
        <tissue evidence="1">Leaf</tissue>
    </source>
</reference>
<evidence type="ECO:0000313" key="2">
    <source>
        <dbReference type="Proteomes" id="UP000593561"/>
    </source>
</evidence>
<keyword evidence="2" id="KW-1185">Reference proteome</keyword>
<organism evidence="1 2">
    <name type="scientific">Gossypium davidsonii</name>
    <name type="common">Davidson's cotton</name>
    <name type="synonym">Gossypium klotzschianum subsp. davidsonii</name>
    <dbReference type="NCBI Taxonomy" id="34287"/>
    <lineage>
        <taxon>Eukaryota</taxon>
        <taxon>Viridiplantae</taxon>
        <taxon>Streptophyta</taxon>
        <taxon>Embryophyta</taxon>
        <taxon>Tracheophyta</taxon>
        <taxon>Spermatophyta</taxon>
        <taxon>Magnoliopsida</taxon>
        <taxon>eudicotyledons</taxon>
        <taxon>Gunneridae</taxon>
        <taxon>Pentapetalae</taxon>
        <taxon>rosids</taxon>
        <taxon>malvids</taxon>
        <taxon>Malvales</taxon>
        <taxon>Malvaceae</taxon>
        <taxon>Malvoideae</taxon>
        <taxon>Gossypium</taxon>
    </lineage>
</organism>
<protein>
    <submittedName>
        <fullName evidence="1">Uncharacterized protein</fullName>
    </submittedName>
</protein>
<sequence length="19" mass="2177">MALVVGKYMAIWSFSKKNC</sequence>
<name>A0A7J8R9V9_GOSDV</name>
<dbReference type="AlphaFoldDB" id="A0A7J8R9V9"/>
<dbReference type="Proteomes" id="UP000593561">
    <property type="component" value="Unassembled WGS sequence"/>
</dbReference>
<evidence type="ECO:0000313" key="1">
    <source>
        <dbReference type="EMBL" id="MBA0610571.1"/>
    </source>
</evidence>
<proteinExistence type="predicted"/>
<dbReference type="EMBL" id="JABFAC010000004">
    <property type="protein sequence ID" value="MBA0610571.1"/>
    <property type="molecule type" value="Genomic_DNA"/>
</dbReference>
<comment type="caution">
    <text evidence="1">The sequence shown here is derived from an EMBL/GenBank/DDBJ whole genome shotgun (WGS) entry which is preliminary data.</text>
</comment>
<accession>A0A7J8R9V9</accession>
<gene>
    <name evidence="1" type="ORF">Godav_011396</name>
</gene>